<dbReference type="GO" id="GO:0008643">
    <property type="term" value="P:carbohydrate transport"/>
    <property type="evidence" value="ECO:0007669"/>
    <property type="project" value="InterPro"/>
</dbReference>
<dbReference type="Gene3D" id="2.40.160.180">
    <property type="entry name" value="Carbohydrate-selective porin OprB"/>
    <property type="match status" value="1"/>
</dbReference>
<dbReference type="HOGENOM" id="CLU_545978_0_0_5"/>
<dbReference type="Pfam" id="PF04966">
    <property type="entry name" value="OprB"/>
    <property type="match status" value="1"/>
</dbReference>
<dbReference type="RefSeq" id="WP_008067026.1">
    <property type="nucleotide sequence ID" value="NZ_AQWK01000011.1"/>
</dbReference>
<dbReference type="Proteomes" id="UP000004728">
    <property type="component" value="Unassembled WGS sequence"/>
</dbReference>
<dbReference type="InterPro" id="IPR038673">
    <property type="entry name" value="OprB_sf"/>
</dbReference>
<protein>
    <submittedName>
        <fullName evidence="3">Uncharacterized protein</fullName>
    </submittedName>
</protein>
<evidence type="ECO:0000256" key="2">
    <source>
        <dbReference type="RuleBase" id="RU363072"/>
    </source>
</evidence>
<comment type="similarity">
    <text evidence="1 2">Belongs to the OprB family.</text>
</comment>
<proteinExistence type="inferred from homology"/>
<dbReference type="AlphaFoldDB" id="F1ZAQ5"/>
<dbReference type="OrthoDB" id="5755240at2"/>
<feature type="chain" id="PRO_5007230930" evidence="2">
    <location>
        <begin position="21"/>
        <end position="437"/>
    </location>
</feature>
<reference evidence="3 4" key="1">
    <citation type="journal article" date="2012" name="J. Bacteriol.">
        <title>Draft Genome Sequence of Novosphingobium nitrogenifigens Y88T.</title>
        <authorList>
            <person name="Strabala T.J."/>
            <person name="Macdonald L."/>
            <person name="Liu V."/>
            <person name="Smit A.M."/>
        </authorList>
    </citation>
    <scope>NUCLEOTIDE SEQUENCE [LARGE SCALE GENOMIC DNA]</scope>
    <source>
        <strain evidence="3 4">DSM 19370</strain>
    </source>
</reference>
<sequence>MTVFRFCLALAVMAPLPAFADEADVPQQDFAIHAQSTLVAQGTPGFSSPYAGTNSLAPNQARETWDATIYAGVRPWQGAELWVNPELDQGFGLSNTLGVAGFPSAEAYKVGKSNPYFKLPRLFLRQTIGLGGGKFAVDAAANQLRGMQDRNRLVITIGKFSVVDVFDTNSYAHDARSDFLNWSLVDAGAFDYAANAWGFTFGGALEWYQGAWTVRAGLFNLSKVPNQPSLETGFGQYQVLGELEHRHSLGGHPGAVRMGFWMTRGRLARLRDLIAAHDATGVMPDNADLRSMHDHWGGYFNAEQEVTPTLGLFARLSASDGVTEADDFTDIDRSASVGGQVKGAAWGRHDDRIGFAGVVNQITRTHQIYLDDGGYGTLVGDGRLPHPGSEWIAEGWYQVHMDRHVDLTLDYQFVANPGYNRDRGPAHVFALRLRGAI</sequence>
<dbReference type="EMBL" id="AEWJ01000043">
    <property type="protein sequence ID" value="EGD58308.1"/>
    <property type="molecule type" value="Genomic_DNA"/>
</dbReference>
<feature type="signal peptide" evidence="2">
    <location>
        <begin position="1"/>
        <end position="20"/>
    </location>
</feature>
<comment type="caution">
    <text evidence="3">The sequence shown here is derived from an EMBL/GenBank/DDBJ whole genome shotgun (WGS) entry which is preliminary data.</text>
</comment>
<name>F1ZAQ5_9SPHN</name>
<keyword evidence="4" id="KW-1185">Reference proteome</keyword>
<accession>F1ZAQ5</accession>
<dbReference type="GO" id="GO:0016020">
    <property type="term" value="C:membrane"/>
    <property type="evidence" value="ECO:0007669"/>
    <property type="project" value="InterPro"/>
</dbReference>
<dbReference type="eggNOG" id="COG3659">
    <property type="taxonomic scope" value="Bacteria"/>
</dbReference>
<dbReference type="InParanoid" id="F1ZAQ5"/>
<gene>
    <name evidence="3" type="ORF">Y88_0362</name>
</gene>
<evidence type="ECO:0000313" key="4">
    <source>
        <dbReference type="Proteomes" id="UP000004728"/>
    </source>
</evidence>
<keyword evidence="2" id="KW-0732">Signal</keyword>
<evidence type="ECO:0000313" key="3">
    <source>
        <dbReference type="EMBL" id="EGD58308.1"/>
    </source>
</evidence>
<dbReference type="STRING" id="983920.Y88_0362"/>
<dbReference type="GO" id="GO:0015288">
    <property type="term" value="F:porin activity"/>
    <property type="evidence" value="ECO:0007669"/>
    <property type="project" value="InterPro"/>
</dbReference>
<organism evidence="3 4">
    <name type="scientific">Novosphingobium nitrogenifigens DSM 19370</name>
    <dbReference type="NCBI Taxonomy" id="983920"/>
    <lineage>
        <taxon>Bacteria</taxon>
        <taxon>Pseudomonadati</taxon>
        <taxon>Pseudomonadota</taxon>
        <taxon>Alphaproteobacteria</taxon>
        <taxon>Sphingomonadales</taxon>
        <taxon>Sphingomonadaceae</taxon>
        <taxon>Novosphingobium</taxon>
    </lineage>
</organism>
<evidence type="ECO:0000256" key="1">
    <source>
        <dbReference type="ARBA" id="ARBA00008769"/>
    </source>
</evidence>
<dbReference type="InterPro" id="IPR007049">
    <property type="entry name" value="Carb-sel_porin_OprB"/>
</dbReference>